<dbReference type="EMBL" id="WJBE01000002">
    <property type="protein sequence ID" value="MBC3898665.1"/>
    <property type="molecule type" value="Genomic_DNA"/>
</dbReference>
<dbReference type="SUPFAM" id="SSF46785">
    <property type="entry name" value="Winged helix' DNA-binding domain"/>
    <property type="match status" value="1"/>
</dbReference>
<dbReference type="PANTHER" id="PTHR30595">
    <property type="entry name" value="GLPR-RELATED TRANSCRIPTIONAL REPRESSOR"/>
    <property type="match status" value="1"/>
</dbReference>
<keyword evidence="3" id="KW-1185">Reference proteome</keyword>
<dbReference type="Gene3D" id="3.30.950.30">
    <property type="entry name" value="Schlafen, AAA domain"/>
    <property type="match status" value="1"/>
</dbReference>
<dbReference type="InterPro" id="IPR036388">
    <property type="entry name" value="WH-like_DNA-bd_sf"/>
</dbReference>
<dbReference type="Pfam" id="PF04326">
    <property type="entry name" value="SLFN_AlbA_2"/>
    <property type="match status" value="1"/>
</dbReference>
<accession>A0ABR6YU27</accession>
<dbReference type="Gene3D" id="3.30.565.60">
    <property type="match status" value="1"/>
</dbReference>
<name>A0ABR6YU27_9FIRM</name>
<dbReference type="Gene3D" id="1.10.10.10">
    <property type="entry name" value="Winged helix-like DNA-binding domain superfamily/Winged helix DNA-binding domain"/>
    <property type="match status" value="1"/>
</dbReference>
<dbReference type="Proteomes" id="UP000622405">
    <property type="component" value="Unassembled WGS sequence"/>
</dbReference>
<dbReference type="InterPro" id="IPR036390">
    <property type="entry name" value="WH_DNA-bd_sf"/>
</dbReference>
<dbReference type="RefSeq" id="WP_186893411.1">
    <property type="nucleotide sequence ID" value="NZ_WJBE01000002.1"/>
</dbReference>
<comment type="caution">
    <text evidence="2">The sequence shown here is derived from an EMBL/GenBank/DDBJ whole genome shotgun (WGS) entry which is preliminary data.</text>
</comment>
<dbReference type="Pfam" id="PF13749">
    <property type="entry name" value="HATPase_c_4"/>
    <property type="match status" value="1"/>
</dbReference>
<evidence type="ECO:0000259" key="1">
    <source>
        <dbReference type="Pfam" id="PF04326"/>
    </source>
</evidence>
<evidence type="ECO:0000313" key="3">
    <source>
        <dbReference type="Proteomes" id="UP000622405"/>
    </source>
</evidence>
<organism evidence="2 3">
    <name type="scientific">Acetobacterium malicum</name>
    <dbReference type="NCBI Taxonomy" id="52692"/>
    <lineage>
        <taxon>Bacteria</taxon>
        <taxon>Bacillati</taxon>
        <taxon>Bacillota</taxon>
        <taxon>Clostridia</taxon>
        <taxon>Eubacteriales</taxon>
        <taxon>Eubacteriaceae</taxon>
        <taxon>Acetobacterium</taxon>
    </lineage>
</organism>
<dbReference type="InterPro" id="IPR038475">
    <property type="entry name" value="RecG_C_sf"/>
</dbReference>
<sequence length="423" mass="48331">MKESYNLEFKEEISRTFLKTVSAYANYNDGEILFGIDDDGQLLGMKNLATEESLRIENMINDSLVPVPNFEISVEAIGDRKVIRLAVKKGKDTPYYCKGKAYKRADTATIEVDRFELRRLAMEGINLNDEDRKASSQELSFAVLERWLQEAAGIEKINLDILKTLNLYNKDGYYNLAGELLADHNEIGFSGIDIVKFGKDISQIQFRKTITNRSLLTQFDMAIELFEQYYIFEEIDGYNRTKKERIPKEAFRESLANAIVHRLWDINSFIQIAMYEDQIEINSPGGLPAGVSKEEYLYGNISVLRNPIIAGVFDRLNIIEKFGTGIARINEEYLHSMTKPLFDVSENRIRIVLPVIKIDKLDLPEDEGIVYGVLKEAGELTRKAIDLKTGFDKTKTIRVLNKLTTRQLITKEGSGRSVTYKLK</sequence>
<dbReference type="InterPro" id="IPR038461">
    <property type="entry name" value="Schlafen_AlbA_2_dom_sf"/>
</dbReference>
<gene>
    <name evidence="2" type="ORF">GH811_03435</name>
</gene>
<dbReference type="InterPro" id="IPR007421">
    <property type="entry name" value="Schlafen_AlbA_2_dom"/>
</dbReference>
<proteinExistence type="predicted"/>
<dbReference type="PANTHER" id="PTHR30595:SF6">
    <property type="entry name" value="SCHLAFEN ALBA-2 DOMAIN-CONTAINING PROTEIN"/>
    <property type="match status" value="1"/>
</dbReference>
<feature type="domain" description="Schlafen AlbA-2" evidence="1">
    <location>
        <begin position="3"/>
        <end position="110"/>
    </location>
</feature>
<protein>
    <submittedName>
        <fullName evidence="2">AAA family ATPase</fullName>
    </submittedName>
</protein>
<reference evidence="2 3" key="1">
    <citation type="journal article" date="2020" name="mSystems">
        <title>Defining Genomic and Predicted Metabolic Features of the Acetobacterium Genus.</title>
        <authorList>
            <person name="Ross D.E."/>
            <person name="Marshall C.W."/>
            <person name="Gulliver D."/>
            <person name="May H.D."/>
            <person name="Norman R.S."/>
        </authorList>
    </citation>
    <scope>NUCLEOTIDE SEQUENCE [LARGE SCALE GENOMIC DNA]</scope>
    <source>
        <strain evidence="2 3">DSM 4132</strain>
    </source>
</reference>
<evidence type="ECO:0000313" key="2">
    <source>
        <dbReference type="EMBL" id="MBC3898665.1"/>
    </source>
</evidence>